<name>A0ABR9JQ77_9ACTN</name>
<dbReference type="PRINTS" id="PR00040">
    <property type="entry name" value="HTHMERR"/>
</dbReference>
<dbReference type="RefSeq" id="WP_192759342.1">
    <property type="nucleotide sequence ID" value="NZ_JADBDZ010000001.1"/>
</dbReference>
<keyword evidence="2" id="KW-0805">Transcription regulation</keyword>
<evidence type="ECO:0000256" key="4">
    <source>
        <dbReference type="ARBA" id="ARBA00023163"/>
    </source>
</evidence>
<dbReference type="PANTHER" id="PTHR30204">
    <property type="entry name" value="REDOX-CYCLING DRUG-SENSING TRANSCRIPTIONAL ACTIVATOR SOXR"/>
    <property type="match status" value="1"/>
</dbReference>
<keyword evidence="7" id="KW-1185">Reference proteome</keyword>
<evidence type="ECO:0000256" key="2">
    <source>
        <dbReference type="ARBA" id="ARBA00023015"/>
    </source>
</evidence>
<keyword evidence="1" id="KW-0678">Repressor</keyword>
<comment type="caution">
    <text evidence="6">The sequence shown here is derived from an EMBL/GenBank/DDBJ whole genome shotgun (WGS) entry which is preliminary data.</text>
</comment>
<protein>
    <submittedName>
        <fullName evidence="6">DNA-binding transcriptional MerR regulator</fullName>
    </submittedName>
</protein>
<feature type="domain" description="HTH merR-type" evidence="5">
    <location>
        <begin position="1"/>
        <end position="68"/>
    </location>
</feature>
<keyword evidence="4" id="KW-0804">Transcription</keyword>
<dbReference type="Pfam" id="PF13411">
    <property type="entry name" value="MerR_1"/>
    <property type="match status" value="1"/>
</dbReference>
<dbReference type="PROSITE" id="PS50937">
    <property type="entry name" value="HTH_MERR_2"/>
    <property type="match status" value="1"/>
</dbReference>
<dbReference type="Gene3D" id="1.10.1660.10">
    <property type="match status" value="1"/>
</dbReference>
<dbReference type="InterPro" id="IPR047057">
    <property type="entry name" value="MerR_fam"/>
</dbReference>
<reference evidence="6 7" key="1">
    <citation type="submission" date="2020-10" db="EMBL/GenBank/DDBJ databases">
        <title>Sequencing the genomes of 1000 actinobacteria strains.</title>
        <authorList>
            <person name="Klenk H.-P."/>
        </authorList>
    </citation>
    <scope>NUCLEOTIDE SEQUENCE [LARGE SCALE GENOMIC DNA]</scope>
    <source>
        <strain evidence="6 7">DSM 46744</strain>
    </source>
</reference>
<dbReference type="SUPFAM" id="SSF46955">
    <property type="entry name" value="Putative DNA-binding domain"/>
    <property type="match status" value="1"/>
</dbReference>
<dbReference type="GO" id="GO:0003677">
    <property type="term" value="F:DNA binding"/>
    <property type="evidence" value="ECO:0007669"/>
    <property type="project" value="UniProtKB-KW"/>
</dbReference>
<organism evidence="6 7">
    <name type="scientific">Actinomadura algeriensis</name>
    <dbReference type="NCBI Taxonomy" id="1679523"/>
    <lineage>
        <taxon>Bacteria</taxon>
        <taxon>Bacillati</taxon>
        <taxon>Actinomycetota</taxon>
        <taxon>Actinomycetes</taxon>
        <taxon>Streptosporangiales</taxon>
        <taxon>Thermomonosporaceae</taxon>
        <taxon>Actinomadura</taxon>
    </lineage>
</organism>
<proteinExistence type="predicted"/>
<gene>
    <name evidence="6" type="ORF">H4W34_002515</name>
</gene>
<evidence type="ECO:0000313" key="6">
    <source>
        <dbReference type="EMBL" id="MBE1532682.1"/>
    </source>
</evidence>
<dbReference type="SMART" id="SM00422">
    <property type="entry name" value="HTH_MERR"/>
    <property type="match status" value="1"/>
</dbReference>
<dbReference type="InterPro" id="IPR000551">
    <property type="entry name" value="MerR-type_HTH_dom"/>
</dbReference>
<dbReference type="PANTHER" id="PTHR30204:SF69">
    <property type="entry name" value="MERR-FAMILY TRANSCRIPTIONAL REGULATOR"/>
    <property type="match status" value="1"/>
</dbReference>
<dbReference type="InterPro" id="IPR009061">
    <property type="entry name" value="DNA-bd_dom_put_sf"/>
</dbReference>
<evidence type="ECO:0000313" key="7">
    <source>
        <dbReference type="Proteomes" id="UP000627838"/>
    </source>
</evidence>
<accession>A0ABR9JQ77</accession>
<keyword evidence="3 6" id="KW-0238">DNA-binding</keyword>
<evidence type="ECO:0000259" key="5">
    <source>
        <dbReference type="PROSITE" id="PS50937"/>
    </source>
</evidence>
<sequence length="224" mass="23510">MRISELAERTGVPATTLRYYEDAGLLPAGRTPAGYRTYGDEAVRRLAFIGAGKHLGLSLDEIRELLPAWQDGTCAQVAAGLRPRVAARLADAERRAAGLHDFVVLLRAALARLDALPERPGPCGDDCAAVDEPAPVACSLTGGMAGRAGEWRRAIGDARAERAPGGVRVTLPAGRAAEVAGLAAAERECCPFLDFRLHFDGPDVHLDVRAPAGAAPIVDALFVG</sequence>
<evidence type="ECO:0000256" key="1">
    <source>
        <dbReference type="ARBA" id="ARBA00022491"/>
    </source>
</evidence>
<dbReference type="EMBL" id="JADBDZ010000001">
    <property type="protein sequence ID" value="MBE1532682.1"/>
    <property type="molecule type" value="Genomic_DNA"/>
</dbReference>
<evidence type="ECO:0000256" key="3">
    <source>
        <dbReference type="ARBA" id="ARBA00023125"/>
    </source>
</evidence>
<dbReference type="Proteomes" id="UP000627838">
    <property type="component" value="Unassembled WGS sequence"/>
</dbReference>